<dbReference type="InterPro" id="IPR019606">
    <property type="entry name" value="GerMN"/>
</dbReference>
<feature type="domain" description="GerMN" evidence="3">
    <location>
        <begin position="221"/>
        <end position="307"/>
    </location>
</feature>
<dbReference type="STRING" id="946078.GA0070622_5724"/>
<organism evidence="4 5">
    <name type="scientific">Micromonospora sediminicola</name>
    <dbReference type="NCBI Taxonomy" id="946078"/>
    <lineage>
        <taxon>Bacteria</taxon>
        <taxon>Bacillati</taxon>
        <taxon>Actinomycetota</taxon>
        <taxon>Actinomycetes</taxon>
        <taxon>Micromonosporales</taxon>
        <taxon>Micromonosporaceae</taxon>
        <taxon>Micromonospora</taxon>
    </lineage>
</organism>
<evidence type="ECO:0000259" key="3">
    <source>
        <dbReference type="SMART" id="SM00909"/>
    </source>
</evidence>
<feature type="region of interest" description="Disordered" evidence="1">
    <location>
        <begin position="39"/>
        <end position="62"/>
    </location>
</feature>
<evidence type="ECO:0000256" key="2">
    <source>
        <dbReference type="SAM" id="SignalP"/>
    </source>
</evidence>
<protein>
    <submittedName>
        <fullName evidence="4">Sporulation and spore germination</fullName>
    </submittedName>
</protein>
<dbReference type="RefSeq" id="WP_091581580.1">
    <property type="nucleotide sequence ID" value="NZ_FLRH01000004.1"/>
</dbReference>
<sequence length="599" mass="63472">MTARRLLAVLLAGVLLPAGLVGCGIPAETDVQVDGSVPAAEAGSLNGSPASPPAPGDSDEPVPFIENYLRAAAAGERDQAYTRARSFLAEEARDLLPGKPQTSEVELTVVRLRAKPESTPANPQGIFTVTIKVQQVGVLRADGTLGPPGATETDYTFQLRRAGPAGTGLLITELPNVLLTTDTALREYYRSRTVYFWNSDLTRLVPDLRYLPSSVPAERRVTEVVKWLAGGPSDWLSPGVTGLPDGTRPINNATGQDSQWEVNLTMPGANEQRLARLGTQLAWSLPELTGQLDLKIQNQKRFSVDLQRERATHPAYPRGAAPTRFSVYDAAIHPLAIGDERREAVPLPAAQNRNVVSASLARADDQVLAALVVTASGRQRLKVGTGPAPVAVFTAGPTTFRSMSRPTWLRSLDKDRATGLVAADGKLYRFDGTARTSLVPLNVSGNVVAVAGSLDGHRIALVSGGVVYVAPVNVEGGVVTLGQPRALPTQLTGVTAVDWITENELVVAGNDPDRRSAIHQLTVDGAWEPPLASEIGAPVTQLAAYPGGGDSGLPALSFMFETNGGAWRNNPIDFVTPEQVLDVPAGGRSANPTAPFFLF</sequence>
<dbReference type="OrthoDB" id="5172668at2"/>
<dbReference type="Pfam" id="PF25976">
    <property type="entry name" value="LpqB_N"/>
    <property type="match status" value="1"/>
</dbReference>
<accession>A0A1A9BI27</accession>
<dbReference type="InterPro" id="IPR059026">
    <property type="entry name" value="LpqB_N"/>
</dbReference>
<reference evidence="5" key="1">
    <citation type="submission" date="2016-06" db="EMBL/GenBank/DDBJ databases">
        <authorList>
            <person name="Varghese N."/>
            <person name="Submissions Spin"/>
        </authorList>
    </citation>
    <scope>NUCLEOTIDE SEQUENCE [LARGE SCALE GENOMIC DNA]</scope>
    <source>
        <strain evidence="5">DSM 45794</strain>
    </source>
</reference>
<dbReference type="Proteomes" id="UP000199558">
    <property type="component" value="Unassembled WGS sequence"/>
</dbReference>
<dbReference type="SMART" id="SM00909">
    <property type="entry name" value="Germane"/>
    <property type="match status" value="1"/>
</dbReference>
<dbReference type="Pfam" id="PF10646">
    <property type="entry name" value="Germane"/>
    <property type="match status" value="1"/>
</dbReference>
<feature type="signal peptide" evidence="2">
    <location>
        <begin position="1"/>
        <end position="23"/>
    </location>
</feature>
<feature type="chain" id="PRO_5038791921" evidence="2">
    <location>
        <begin position="24"/>
        <end position="599"/>
    </location>
</feature>
<proteinExistence type="predicted"/>
<evidence type="ECO:0000313" key="5">
    <source>
        <dbReference type="Proteomes" id="UP000199558"/>
    </source>
</evidence>
<evidence type="ECO:0000256" key="1">
    <source>
        <dbReference type="SAM" id="MobiDB-lite"/>
    </source>
</evidence>
<keyword evidence="2" id="KW-0732">Signal</keyword>
<dbReference type="EMBL" id="FLRH01000004">
    <property type="protein sequence ID" value="SBT68614.1"/>
    <property type="molecule type" value="Genomic_DNA"/>
</dbReference>
<keyword evidence="5" id="KW-1185">Reference proteome</keyword>
<dbReference type="InterPro" id="IPR018910">
    <property type="entry name" value="LpqB_C"/>
</dbReference>
<dbReference type="AlphaFoldDB" id="A0A1A9BI27"/>
<dbReference type="SUPFAM" id="SSF69322">
    <property type="entry name" value="Tricorn protease domain 2"/>
    <property type="match status" value="1"/>
</dbReference>
<gene>
    <name evidence="4" type="ORF">GA0070622_5724</name>
</gene>
<name>A0A1A9BI27_9ACTN</name>
<dbReference type="PROSITE" id="PS51257">
    <property type="entry name" value="PROKAR_LIPOPROTEIN"/>
    <property type="match status" value="1"/>
</dbReference>
<dbReference type="Pfam" id="PF10647">
    <property type="entry name" value="Gmad1"/>
    <property type="match status" value="1"/>
</dbReference>
<evidence type="ECO:0000313" key="4">
    <source>
        <dbReference type="EMBL" id="SBT68614.1"/>
    </source>
</evidence>